<gene>
    <name evidence="1" type="ORF">S01H1_78935</name>
</gene>
<dbReference type="Gene3D" id="3.50.30.30">
    <property type="match status" value="1"/>
</dbReference>
<protein>
    <submittedName>
        <fullName evidence="1">Uncharacterized protein</fullName>
    </submittedName>
</protein>
<organism evidence="1">
    <name type="scientific">marine sediment metagenome</name>
    <dbReference type="NCBI Taxonomy" id="412755"/>
    <lineage>
        <taxon>unclassified sequences</taxon>
        <taxon>metagenomes</taxon>
        <taxon>ecological metagenomes</taxon>
    </lineage>
</organism>
<accession>X0Y0F7</accession>
<comment type="caution">
    <text evidence="1">The sequence shown here is derived from an EMBL/GenBank/DDBJ whole genome shotgun (WGS) entry which is preliminary data.</text>
</comment>
<sequence>YNHQTLQSMKIMIWLTEEDRNLLAEMEGKISKELMQENWERFMEHTPIHSGSPEEEAAIRFLKGKLEEYGLEPEILRFDGYISDPKESKLEILQPLEMEIACTPYRQVGTTGPDGIEGEVIYISPQNIGKVPCKDKIVLAEQRTAGDWMGLRDGLLLKLQKMGVKGLIVIEQDSYKPDVVHQRADFSVSGNPTSDNIGLIQTIPAIVHVTHKDGEFLRELVKRGGVQA</sequence>
<feature type="non-terminal residue" evidence="1">
    <location>
        <position position="1"/>
    </location>
</feature>
<dbReference type="SUPFAM" id="SSF53187">
    <property type="entry name" value="Zn-dependent exopeptidases"/>
    <property type="match status" value="1"/>
</dbReference>
<proteinExistence type="predicted"/>
<name>X0Y0F7_9ZZZZ</name>
<dbReference type="EMBL" id="BARS01053165">
    <property type="protein sequence ID" value="GAG49264.1"/>
    <property type="molecule type" value="Genomic_DNA"/>
</dbReference>
<dbReference type="Gene3D" id="3.40.630.10">
    <property type="entry name" value="Zn peptidases"/>
    <property type="match status" value="1"/>
</dbReference>
<evidence type="ECO:0000313" key="1">
    <source>
        <dbReference type="EMBL" id="GAG49264.1"/>
    </source>
</evidence>
<feature type="non-terminal residue" evidence="1">
    <location>
        <position position="228"/>
    </location>
</feature>
<reference evidence="1" key="1">
    <citation type="journal article" date="2014" name="Front. Microbiol.">
        <title>High frequency of phylogenetically diverse reductive dehalogenase-homologous genes in deep subseafloor sedimentary metagenomes.</title>
        <authorList>
            <person name="Kawai M."/>
            <person name="Futagami T."/>
            <person name="Toyoda A."/>
            <person name="Takaki Y."/>
            <person name="Nishi S."/>
            <person name="Hori S."/>
            <person name="Arai W."/>
            <person name="Tsubouchi T."/>
            <person name="Morono Y."/>
            <person name="Uchiyama I."/>
            <person name="Ito T."/>
            <person name="Fujiyama A."/>
            <person name="Inagaki F."/>
            <person name="Takami H."/>
        </authorList>
    </citation>
    <scope>NUCLEOTIDE SEQUENCE</scope>
    <source>
        <strain evidence="1">Expedition CK06-06</strain>
    </source>
</reference>
<dbReference type="AlphaFoldDB" id="X0Y0F7"/>